<dbReference type="RefSeq" id="WP_242776357.1">
    <property type="nucleotide sequence ID" value="NZ_JALDAY010000017.1"/>
</dbReference>
<reference evidence="1" key="1">
    <citation type="submission" date="2022-03" db="EMBL/GenBank/DDBJ databases">
        <title>Streptomyces 7R015 and 7R016 isolated from Barleria lupulina in Thailand.</title>
        <authorList>
            <person name="Kanchanasin P."/>
            <person name="Phongsopitanun W."/>
            <person name="Tanasupawat S."/>
        </authorList>
    </citation>
    <scope>NUCLEOTIDE SEQUENCE</scope>
    <source>
        <strain evidence="1">7R015</strain>
    </source>
</reference>
<accession>A0ABS9YNB8</accession>
<proteinExistence type="predicted"/>
<sequence length="47" mass="5197">MSVQDASLLGYDGAREHLRARAAGENPPGPAPPYSGLRTWLRRVLRH</sequence>
<evidence type="ECO:0000313" key="1">
    <source>
        <dbReference type="EMBL" id="MCI3278081.1"/>
    </source>
</evidence>
<protein>
    <submittedName>
        <fullName evidence="1">Uncharacterized protein</fullName>
    </submittedName>
</protein>
<evidence type="ECO:0000313" key="2">
    <source>
        <dbReference type="Proteomes" id="UP001165269"/>
    </source>
</evidence>
<comment type="caution">
    <text evidence="1">The sequence shown here is derived from an EMBL/GenBank/DDBJ whole genome shotgun (WGS) entry which is preliminary data.</text>
</comment>
<dbReference type="EMBL" id="JALDAY010000017">
    <property type="protein sequence ID" value="MCI3278081.1"/>
    <property type="molecule type" value="Genomic_DNA"/>
</dbReference>
<organism evidence="1 2">
    <name type="scientific">Streptomyces cylindrosporus</name>
    <dbReference type="NCBI Taxonomy" id="2927583"/>
    <lineage>
        <taxon>Bacteria</taxon>
        <taxon>Bacillati</taxon>
        <taxon>Actinomycetota</taxon>
        <taxon>Actinomycetes</taxon>
        <taxon>Kitasatosporales</taxon>
        <taxon>Streptomycetaceae</taxon>
        <taxon>Streptomyces</taxon>
    </lineage>
</organism>
<dbReference type="Proteomes" id="UP001165269">
    <property type="component" value="Unassembled WGS sequence"/>
</dbReference>
<gene>
    <name evidence="1" type="ORF">MQP27_44140</name>
</gene>
<name>A0ABS9YNB8_9ACTN</name>
<keyword evidence="2" id="KW-1185">Reference proteome</keyword>